<name>A0A4V3BF53_9STAP</name>
<gene>
    <name evidence="1" type="ORF">ERX29_03465</name>
</gene>
<accession>A0A4V3BF53</accession>
<dbReference type="InterPro" id="IPR029055">
    <property type="entry name" value="Ntn_hydrolases_N"/>
</dbReference>
<reference evidence="1 2" key="1">
    <citation type="submission" date="2019-01" db="EMBL/GenBank/DDBJ databases">
        <title>Draft genome sequences of the type strains of six Macrococcus species.</title>
        <authorList>
            <person name="Mazhar S."/>
            <person name="Altermann E."/>
            <person name="Hill C."/>
            <person name="Mcauliffe O."/>
        </authorList>
    </citation>
    <scope>NUCLEOTIDE SEQUENCE [LARGE SCALE GENOMIC DNA]</scope>
    <source>
        <strain evidence="1 2">CCM4815</strain>
    </source>
</reference>
<evidence type="ECO:0000313" key="2">
    <source>
        <dbReference type="Proteomes" id="UP000294802"/>
    </source>
</evidence>
<evidence type="ECO:0008006" key="3">
    <source>
        <dbReference type="Google" id="ProtNLM"/>
    </source>
</evidence>
<dbReference type="EMBL" id="SCWB01000004">
    <property type="protein sequence ID" value="TDM12395.1"/>
    <property type="molecule type" value="Genomic_DNA"/>
</dbReference>
<organism evidence="1 2">
    <name type="scientific">Macrococcus lamae</name>
    <dbReference type="NCBI Taxonomy" id="198484"/>
    <lineage>
        <taxon>Bacteria</taxon>
        <taxon>Bacillati</taxon>
        <taxon>Bacillota</taxon>
        <taxon>Bacilli</taxon>
        <taxon>Bacillales</taxon>
        <taxon>Staphylococcaceae</taxon>
        <taxon>Macrococcus</taxon>
    </lineage>
</organism>
<proteinExistence type="predicted"/>
<comment type="caution">
    <text evidence="1">The sequence shown here is derived from an EMBL/GenBank/DDBJ whole genome shotgun (WGS) entry which is preliminary data.</text>
</comment>
<dbReference type="AlphaFoldDB" id="A0A4V3BF53"/>
<dbReference type="Gene3D" id="3.60.20.10">
    <property type="entry name" value="Glutamine Phosphoribosylpyrophosphate, subunit 1, domain 1"/>
    <property type="match status" value="1"/>
</dbReference>
<dbReference type="RefSeq" id="WP_165981052.1">
    <property type="nucleotide sequence ID" value="NZ_SCWB01000004.1"/>
</dbReference>
<protein>
    <recommendedName>
        <fullName evidence="3">Asparagine synthetase domain-containing protein</fullName>
    </recommendedName>
</protein>
<dbReference type="Proteomes" id="UP000294802">
    <property type="component" value="Unassembled WGS sequence"/>
</dbReference>
<keyword evidence="2" id="KW-1185">Reference proteome</keyword>
<evidence type="ECO:0000313" key="1">
    <source>
        <dbReference type="EMBL" id="TDM12395.1"/>
    </source>
</evidence>
<sequence>MLFNNQEYFKGFLITNKYLHDIDGINLVIGSMHVKLDNDLAHFEFIGERHLILLGYAMDTHRPDDSELDILKALSRSDDHQFVTLLNRMNGRYILLCTDGDEVKIYPDATTMRPLFYHREACVLASHAKLVADVTMSYFNQNVSEHQKVKGYLDMTRFADIYKLNCNHYFDMTAHQTVRFYPSDSYSERTLSEVLEQTLRLFDNQKQWLQYKDKYMTLTAGIDSRVSMALLHDRTLPYLTYISTNSQMTDFAKHAYKFDELIVKEMVEDLALNHTFFSIHSKGAPTSYEHALYNQCESLHNADLSYQLAHSEFKGKLHIKSSLFGMAKLPMAESFYSSNEQQMIESLILKKQPEGTKYLEPEQLLQSFLERAQYNTKGFYLTDLYFQETRLANWHSNNTQETDNSVEVFILVNTREFMNLFASMPLAVRNSGQLHREWINHLWPVLNFYSVNGDFTLFESFKSFKENSSKQHLSITGSNISIQNNKIIPNFPMNQTRYTFNVANNSDERMTVLVQTAYNNPSGRGSIHLVTATKIIDYLDLNSGVTIILNPGDNFEAHIQYKKLNESLSWQRAGELTIKQTT</sequence>